<organism evidence="2 3">
    <name type="scientific">Achromobacter piechaudii ATCC 43553</name>
    <dbReference type="NCBI Taxonomy" id="742159"/>
    <lineage>
        <taxon>Bacteria</taxon>
        <taxon>Pseudomonadati</taxon>
        <taxon>Pseudomonadota</taxon>
        <taxon>Betaproteobacteria</taxon>
        <taxon>Burkholderiales</taxon>
        <taxon>Alcaligenaceae</taxon>
        <taxon>Achromobacter</taxon>
    </lineage>
</organism>
<dbReference type="RefSeq" id="WP_006215952.1">
    <property type="nucleotide sequence ID" value="NZ_GG770409.1"/>
</dbReference>
<gene>
    <name evidence="2" type="ORF">HMPREF0004_0073</name>
</gene>
<dbReference type="REBASE" id="30179">
    <property type="entry name" value="Api43553McrBP"/>
</dbReference>
<dbReference type="Pfam" id="PF13391">
    <property type="entry name" value="HNH_2"/>
    <property type="match status" value="1"/>
</dbReference>
<dbReference type="InterPro" id="IPR003615">
    <property type="entry name" value="HNH_nuc"/>
</dbReference>
<feature type="domain" description="HNH nuclease" evidence="1">
    <location>
        <begin position="221"/>
        <end position="273"/>
    </location>
</feature>
<evidence type="ECO:0000313" key="2">
    <source>
        <dbReference type="EMBL" id="EFF78598.1"/>
    </source>
</evidence>
<name>D4X3M6_9BURK</name>
<dbReference type="EMBL" id="ADMS01000004">
    <property type="protein sequence ID" value="EFF78598.1"/>
    <property type="molecule type" value="Genomic_DNA"/>
</dbReference>
<protein>
    <recommendedName>
        <fullName evidence="1">HNH nuclease domain-containing protein</fullName>
    </recommendedName>
</protein>
<sequence length="331" mass="37520">MAFHILQKISTRPDYFATITKDHKERRMSFWWVNHSKSYKKELSGGYIWCPQVHAGDVQRVPWLNVAKVRPGDVIFSYAEQHVRAVGVARTHAFTTAAKPGYAEMGWGQEGWEVSIQWEQLPTGFSVKPYIDVVRPFLAAKHAPLKNNGDAQLAYLSSISDEFGTWLLHNVGVNETLLVGRAAELELNAMHIPETQRMCLHQARVGQGAYRRDVLLIEPKCRLTAISDPNFLIASHIKPWKDCSNEERLDGHNGLMLAPHVDRLFDRGWISFDSSGDLLVQPKAVETVRAWKLPEQMNVGIFSARKARYLEFHRDVVFGQRAKGSDSAFAV</sequence>
<evidence type="ECO:0000313" key="3">
    <source>
        <dbReference type="Proteomes" id="UP000004510"/>
    </source>
</evidence>
<dbReference type="OrthoDB" id="9811869at2"/>
<evidence type="ECO:0000259" key="1">
    <source>
        <dbReference type="Pfam" id="PF13391"/>
    </source>
</evidence>
<dbReference type="AlphaFoldDB" id="D4X3M6"/>
<reference evidence="3" key="1">
    <citation type="submission" date="2010-03" db="EMBL/GenBank/DDBJ databases">
        <title>Complete sequence of Mobiluncus curtisii ATCC 43063.</title>
        <authorList>
            <person name="Muzny D."/>
            <person name="Qin X."/>
            <person name="Deng J."/>
            <person name="Jiang H."/>
            <person name="Liu Y."/>
            <person name="Qu J."/>
            <person name="Song X.-Z."/>
            <person name="Zhang L."/>
            <person name="Thornton R."/>
            <person name="Coyle M."/>
            <person name="Francisco L."/>
            <person name="Jackson L."/>
            <person name="Javaid M."/>
            <person name="Korchina V."/>
            <person name="Kovar C."/>
            <person name="Mata R."/>
            <person name="Mathew T."/>
            <person name="Ngo R."/>
            <person name="Nguyen L."/>
            <person name="Nguyen N."/>
            <person name="Okwuonu G."/>
            <person name="Ongeri F."/>
            <person name="Pham C."/>
            <person name="Simmons D."/>
            <person name="Wilczek-Boney K."/>
            <person name="Hale W."/>
            <person name="Jakkamsetti A."/>
            <person name="Pham P."/>
            <person name="Ruth R."/>
            <person name="San Lucas F."/>
            <person name="Warren J."/>
            <person name="Zhang J."/>
            <person name="Zhao Z."/>
            <person name="Zhou C."/>
            <person name="Zhu D."/>
            <person name="Lee S."/>
            <person name="Bess C."/>
            <person name="Blankenburg K."/>
            <person name="Forbes L."/>
            <person name="Fu Q."/>
            <person name="Gubbala S."/>
            <person name="Hirani K."/>
            <person name="Jayaseelan J.C."/>
            <person name="Lara F."/>
            <person name="Munidasa M."/>
            <person name="Palculict T."/>
            <person name="Patil S."/>
            <person name="Pu L.-L."/>
            <person name="Saada N."/>
            <person name="Tang L."/>
            <person name="Weissenberger G."/>
            <person name="Zhu Y."/>
            <person name="Hemphill L."/>
            <person name="Shang Y."/>
            <person name="Youmans B."/>
            <person name="Ayvaz T."/>
            <person name="Ross M."/>
            <person name="Santibanez J."/>
            <person name="Aqrawi P."/>
            <person name="Gross S."/>
            <person name="Joshi V."/>
            <person name="Fowler G."/>
            <person name="Nazareth L."/>
            <person name="Reid J."/>
            <person name="Worley K."/>
            <person name="Petrosino J."/>
            <person name="Highlander S."/>
            <person name="Gibbs R."/>
            <person name="Gibbs R."/>
        </authorList>
    </citation>
    <scope>NUCLEOTIDE SEQUENCE [LARGE SCALE GENOMIC DNA]</scope>
    <source>
        <strain evidence="3">ATCC 43553</strain>
    </source>
</reference>
<dbReference type="eggNOG" id="COG3440">
    <property type="taxonomic scope" value="Bacteria"/>
</dbReference>
<dbReference type="HOGENOM" id="CLU_054701_0_0_4"/>
<comment type="caution">
    <text evidence="2">The sequence shown here is derived from an EMBL/GenBank/DDBJ whole genome shotgun (WGS) entry which is preliminary data.</text>
</comment>
<accession>D4X3M6</accession>
<proteinExistence type="predicted"/>
<dbReference type="Proteomes" id="UP000004510">
    <property type="component" value="Unassembled WGS sequence"/>
</dbReference>